<sequence>MTDRDHERDADAIRASVAGGYGAIARGEALAASAEAEAPAASSGCCGPAASATSPAAGTEAAGGGCCGPTMAVDELAQALGYDPAELAALPGGANLGLSCGNPAAIAALSEGETVLDLGSGAGFDVFLAGPKVGAAGRAIGVDMTPDMLARARRNVASYRERTGLDNVEFRLGEIEHLPVADASVDAVISNCVLNLAPDKRQVWAEVARVLRPGGRAAISDLGLCEPLPPGTVDHLEALIGCVAGAELVDDTCAHVAAVGLELVRLERHPAYVDSLVGANDPLYHRLQASLPPGRRIAEYVTSFVAEVRRPRGGC</sequence>
<proteinExistence type="inferred from homology"/>
<evidence type="ECO:0000256" key="8">
    <source>
        <dbReference type="ARBA" id="ARBA00048428"/>
    </source>
</evidence>
<evidence type="ECO:0000256" key="2">
    <source>
        <dbReference type="ARBA" id="ARBA00022691"/>
    </source>
</evidence>
<dbReference type="Proteomes" id="UP000316921">
    <property type="component" value="Chromosome"/>
</dbReference>
<keyword evidence="2" id="KW-0949">S-adenosyl-L-methionine</keyword>
<organism evidence="10 11">
    <name type="scientific">Engelhardtia mirabilis</name>
    <dbReference type="NCBI Taxonomy" id="2528011"/>
    <lineage>
        <taxon>Bacteria</taxon>
        <taxon>Pseudomonadati</taxon>
        <taxon>Planctomycetota</taxon>
        <taxon>Planctomycetia</taxon>
        <taxon>Planctomycetia incertae sedis</taxon>
        <taxon>Engelhardtia</taxon>
    </lineage>
</organism>
<dbReference type="NCBIfam" id="NF008823">
    <property type="entry name" value="PRK11873.1"/>
    <property type="match status" value="1"/>
</dbReference>
<dbReference type="CDD" id="cd02440">
    <property type="entry name" value="AdoMet_MTases"/>
    <property type="match status" value="1"/>
</dbReference>
<gene>
    <name evidence="10" type="primary">ycgJ_2</name>
    <name evidence="10" type="ORF">Pla133_15120</name>
</gene>
<dbReference type="GO" id="GO:0030791">
    <property type="term" value="F:arsenite methyltransferase activity"/>
    <property type="evidence" value="ECO:0007669"/>
    <property type="project" value="UniProtKB-EC"/>
</dbReference>
<dbReference type="PANTHER" id="PTHR43675:SF8">
    <property type="entry name" value="ARSENITE METHYLTRANSFERASE"/>
    <property type="match status" value="1"/>
</dbReference>
<dbReference type="Gene3D" id="3.40.50.150">
    <property type="entry name" value="Vaccinia Virus protein VP39"/>
    <property type="match status" value="1"/>
</dbReference>
<evidence type="ECO:0000256" key="7">
    <source>
        <dbReference type="ARBA" id="ARBA00047943"/>
    </source>
</evidence>
<dbReference type="Pfam" id="PF13847">
    <property type="entry name" value="Methyltransf_31"/>
    <property type="match status" value="1"/>
</dbReference>
<evidence type="ECO:0000256" key="3">
    <source>
        <dbReference type="ARBA" id="ARBA00034487"/>
    </source>
</evidence>
<reference evidence="10 11" key="1">
    <citation type="submission" date="2019-02" db="EMBL/GenBank/DDBJ databases">
        <title>Deep-cultivation of Planctomycetes and their phenomic and genomic characterization uncovers novel biology.</title>
        <authorList>
            <person name="Wiegand S."/>
            <person name="Jogler M."/>
            <person name="Boedeker C."/>
            <person name="Pinto D."/>
            <person name="Vollmers J."/>
            <person name="Rivas-Marin E."/>
            <person name="Kohn T."/>
            <person name="Peeters S.H."/>
            <person name="Heuer A."/>
            <person name="Rast P."/>
            <person name="Oberbeckmann S."/>
            <person name="Bunk B."/>
            <person name="Jeske O."/>
            <person name="Meyerdierks A."/>
            <person name="Storesund J.E."/>
            <person name="Kallscheuer N."/>
            <person name="Luecker S."/>
            <person name="Lage O.M."/>
            <person name="Pohl T."/>
            <person name="Merkel B.J."/>
            <person name="Hornburger P."/>
            <person name="Mueller R.-W."/>
            <person name="Bruemmer F."/>
            <person name="Labrenz M."/>
            <person name="Spormann A.M."/>
            <person name="Op den Camp H."/>
            <person name="Overmann J."/>
            <person name="Amann R."/>
            <person name="Jetten M.S.M."/>
            <person name="Mascher T."/>
            <person name="Medema M.H."/>
            <person name="Devos D.P."/>
            <person name="Kaster A.-K."/>
            <person name="Ovreas L."/>
            <person name="Rohde M."/>
            <person name="Galperin M.Y."/>
            <person name="Jogler C."/>
        </authorList>
    </citation>
    <scope>NUCLEOTIDE SEQUENCE [LARGE SCALE GENOMIC DNA]</scope>
    <source>
        <strain evidence="10 11">Pla133</strain>
    </source>
</reference>
<dbReference type="PANTHER" id="PTHR43675">
    <property type="entry name" value="ARSENITE METHYLTRANSFERASE"/>
    <property type="match status" value="1"/>
</dbReference>
<evidence type="ECO:0000256" key="5">
    <source>
        <dbReference type="ARBA" id="ARBA00034545"/>
    </source>
</evidence>
<comment type="catalytic activity">
    <reaction evidence="7">
        <text>arsenic triglutathione + 2 [thioredoxin]-dithiol + 2 S-adenosyl-L-methionine + H2O = dimethylarsinous acid + 2 [thioredoxin]-disulfide + 3 glutathione + 2 S-adenosyl-L-homocysteine + 2 H(+)</text>
        <dbReference type="Rhea" id="RHEA:69464"/>
        <dbReference type="Rhea" id="RHEA-COMP:10698"/>
        <dbReference type="Rhea" id="RHEA-COMP:10700"/>
        <dbReference type="ChEBI" id="CHEBI:15377"/>
        <dbReference type="ChEBI" id="CHEBI:15378"/>
        <dbReference type="ChEBI" id="CHEBI:23808"/>
        <dbReference type="ChEBI" id="CHEBI:29950"/>
        <dbReference type="ChEBI" id="CHEBI:50058"/>
        <dbReference type="ChEBI" id="CHEBI:57856"/>
        <dbReference type="ChEBI" id="CHEBI:57925"/>
        <dbReference type="ChEBI" id="CHEBI:59789"/>
        <dbReference type="ChEBI" id="CHEBI:183640"/>
        <dbReference type="EC" id="2.1.1.137"/>
    </reaction>
</comment>
<comment type="similarity">
    <text evidence="3">Belongs to the methyltransferase superfamily. Arsenite methyltransferase family.</text>
</comment>
<evidence type="ECO:0000256" key="6">
    <source>
        <dbReference type="ARBA" id="ARBA00047941"/>
    </source>
</evidence>
<evidence type="ECO:0000256" key="1">
    <source>
        <dbReference type="ARBA" id="ARBA00022679"/>
    </source>
</evidence>
<evidence type="ECO:0000259" key="9">
    <source>
        <dbReference type="Pfam" id="PF13847"/>
    </source>
</evidence>
<dbReference type="KEGG" id="pbap:Pla133_15120"/>
<dbReference type="SUPFAM" id="SSF53335">
    <property type="entry name" value="S-adenosyl-L-methionine-dependent methyltransferases"/>
    <property type="match status" value="1"/>
</dbReference>
<dbReference type="InterPro" id="IPR025714">
    <property type="entry name" value="Methyltranfer_dom"/>
</dbReference>
<evidence type="ECO:0000313" key="11">
    <source>
        <dbReference type="Proteomes" id="UP000316921"/>
    </source>
</evidence>
<keyword evidence="1 10" id="KW-0808">Transferase</keyword>
<keyword evidence="11" id="KW-1185">Reference proteome</keyword>
<evidence type="ECO:0000256" key="4">
    <source>
        <dbReference type="ARBA" id="ARBA00034521"/>
    </source>
</evidence>
<dbReference type="EC" id="2.1.1.137" evidence="4"/>
<dbReference type="InterPro" id="IPR026669">
    <property type="entry name" value="Arsenite_MeTrfase-like"/>
</dbReference>
<protein>
    <recommendedName>
        <fullName evidence="5">Arsenite methyltransferase</fullName>
        <ecNumber evidence="4">2.1.1.137</ecNumber>
    </recommendedName>
</protein>
<comment type="catalytic activity">
    <reaction evidence="6">
        <text>arsenic triglutathione + [thioredoxin]-dithiol + S-adenosyl-L-methionine + 2 H2O = methylarsonous acid + [thioredoxin]-disulfide + 3 glutathione + S-adenosyl-L-homocysteine + H(+)</text>
        <dbReference type="Rhea" id="RHEA:69460"/>
        <dbReference type="Rhea" id="RHEA-COMP:10698"/>
        <dbReference type="Rhea" id="RHEA-COMP:10700"/>
        <dbReference type="ChEBI" id="CHEBI:15377"/>
        <dbReference type="ChEBI" id="CHEBI:15378"/>
        <dbReference type="ChEBI" id="CHEBI:17826"/>
        <dbReference type="ChEBI" id="CHEBI:29950"/>
        <dbReference type="ChEBI" id="CHEBI:50058"/>
        <dbReference type="ChEBI" id="CHEBI:57856"/>
        <dbReference type="ChEBI" id="CHEBI:57925"/>
        <dbReference type="ChEBI" id="CHEBI:59789"/>
        <dbReference type="ChEBI" id="CHEBI:183640"/>
        <dbReference type="EC" id="2.1.1.137"/>
    </reaction>
</comment>
<dbReference type="GO" id="GO:0032259">
    <property type="term" value="P:methylation"/>
    <property type="evidence" value="ECO:0007669"/>
    <property type="project" value="UniProtKB-KW"/>
</dbReference>
<accession>A0A518BHH9</accession>
<evidence type="ECO:0000313" key="10">
    <source>
        <dbReference type="EMBL" id="QDU66438.1"/>
    </source>
</evidence>
<dbReference type="EMBL" id="CP036287">
    <property type="protein sequence ID" value="QDU66438.1"/>
    <property type="molecule type" value="Genomic_DNA"/>
</dbReference>
<feature type="domain" description="Methyltransferase" evidence="9">
    <location>
        <begin position="110"/>
        <end position="247"/>
    </location>
</feature>
<dbReference type="InterPro" id="IPR029063">
    <property type="entry name" value="SAM-dependent_MTases_sf"/>
</dbReference>
<dbReference type="RefSeq" id="WP_145064278.1">
    <property type="nucleotide sequence ID" value="NZ_CP036287.1"/>
</dbReference>
<comment type="catalytic activity">
    <reaction evidence="8">
        <text>arsenic triglutathione + 3 [thioredoxin]-dithiol + 3 S-adenosyl-L-methionine = trimethylarsine + 3 [thioredoxin]-disulfide + 3 glutathione + 3 S-adenosyl-L-homocysteine + 3 H(+)</text>
        <dbReference type="Rhea" id="RHEA:69432"/>
        <dbReference type="Rhea" id="RHEA-COMP:10698"/>
        <dbReference type="Rhea" id="RHEA-COMP:10700"/>
        <dbReference type="ChEBI" id="CHEBI:15378"/>
        <dbReference type="ChEBI" id="CHEBI:27130"/>
        <dbReference type="ChEBI" id="CHEBI:29950"/>
        <dbReference type="ChEBI" id="CHEBI:50058"/>
        <dbReference type="ChEBI" id="CHEBI:57856"/>
        <dbReference type="ChEBI" id="CHEBI:57925"/>
        <dbReference type="ChEBI" id="CHEBI:59789"/>
        <dbReference type="ChEBI" id="CHEBI:183640"/>
        <dbReference type="EC" id="2.1.1.137"/>
    </reaction>
</comment>
<name>A0A518BHH9_9BACT</name>
<keyword evidence="10" id="KW-0489">Methyltransferase</keyword>
<dbReference type="AlphaFoldDB" id="A0A518BHH9"/>